<dbReference type="Pfam" id="PF02789">
    <property type="entry name" value="Peptidase_M17_N"/>
    <property type="match status" value="1"/>
</dbReference>
<dbReference type="EC" id="3.4.11.1" evidence="8"/>
<feature type="binding site" evidence="8">
    <location>
        <position position="264"/>
    </location>
    <ligand>
        <name>Mn(2+)</name>
        <dbReference type="ChEBI" id="CHEBI:29035"/>
        <label>2</label>
    </ligand>
</feature>
<dbReference type="NCBIfam" id="NF002074">
    <property type="entry name" value="PRK00913.1-4"/>
    <property type="match status" value="1"/>
</dbReference>
<evidence type="ECO:0000256" key="8">
    <source>
        <dbReference type="HAMAP-Rule" id="MF_00181"/>
    </source>
</evidence>
<evidence type="ECO:0000256" key="7">
    <source>
        <dbReference type="ARBA" id="ARBA00023211"/>
    </source>
</evidence>
<dbReference type="CDD" id="cd00433">
    <property type="entry name" value="Peptidase_M17"/>
    <property type="match status" value="1"/>
</dbReference>
<evidence type="ECO:0000313" key="11">
    <source>
        <dbReference type="Proteomes" id="UP001500392"/>
    </source>
</evidence>
<evidence type="ECO:0000313" key="10">
    <source>
        <dbReference type="EMBL" id="GAA4083144.1"/>
    </source>
</evidence>
<feature type="binding site" evidence="8">
    <location>
        <position position="287"/>
    </location>
    <ligand>
        <name>Mn(2+)</name>
        <dbReference type="ChEBI" id="CHEBI:29035"/>
        <label>2</label>
    </ligand>
</feature>
<evidence type="ECO:0000256" key="2">
    <source>
        <dbReference type="ARBA" id="ARBA00000967"/>
    </source>
</evidence>
<dbReference type="Proteomes" id="UP001500392">
    <property type="component" value="Unassembled WGS sequence"/>
</dbReference>
<feature type="active site" evidence="8">
    <location>
        <position position="350"/>
    </location>
</feature>
<dbReference type="NCBIfam" id="NF002077">
    <property type="entry name" value="PRK00913.2-4"/>
    <property type="match status" value="1"/>
</dbReference>
<gene>
    <name evidence="8" type="primary">pepA</name>
    <name evidence="10" type="ORF">GCM10022414_02330</name>
</gene>
<dbReference type="Gene3D" id="3.40.220.10">
    <property type="entry name" value="Leucine Aminopeptidase, subunit E, domain 1"/>
    <property type="match status" value="1"/>
</dbReference>
<dbReference type="Pfam" id="PF00883">
    <property type="entry name" value="Peptidase_M17"/>
    <property type="match status" value="1"/>
</dbReference>
<dbReference type="InterPro" id="IPR023042">
    <property type="entry name" value="Peptidase_M17_leu_NH2_pept"/>
</dbReference>
<dbReference type="RefSeq" id="WP_344931874.1">
    <property type="nucleotide sequence ID" value="NZ_BAABDM010000001.1"/>
</dbReference>
<dbReference type="SUPFAM" id="SSF53187">
    <property type="entry name" value="Zn-dependent exopeptidases"/>
    <property type="match status" value="1"/>
</dbReference>
<comment type="catalytic activity">
    <reaction evidence="2 8">
        <text>Release of an N-terminal amino acid, preferentially leucine, but not glutamic or aspartic acids.</text>
        <dbReference type="EC" id="3.4.11.10"/>
    </reaction>
</comment>
<evidence type="ECO:0000256" key="3">
    <source>
        <dbReference type="ARBA" id="ARBA00009528"/>
    </source>
</evidence>
<feature type="active site" evidence="8">
    <location>
        <position position="276"/>
    </location>
</feature>
<organism evidence="10 11">
    <name type="scientific">Zhongshania borealis</name>
    <dbReference type="NCBI Taxonomy" id="889488"/>
    <lineage>
        <taxon>Bacteria</taxon>
        <taxon>Pseudomonadati</taxon>
        <taxon>Pseudomonadota</taxon>
        <taxon>Gammaproteobacteria</taxon>
        <taxon>Cellvibrionales</taxon>
        <taxon>Spongiibacteraceae</taxon>
        <taxon>Zhongshania</taxon>
    </lineage>
</organism>
<dbReference type="GO" id="GO:0004177">
    <property type="term" value="F:aminopeptidase activity"/>
    <property type="evidence" value="ECO:0007669"/>
    <property type="project" value="UniProtKB-KW"/>
</dbReference>
<keyword evidence="4 8" id="KW-0031">Aminopeptidase</keyword>
<dbReference type="HAMAP" id="MF_00181">
    <property type="entry name" value="Cytosol_peptidase_M17"/>
    <property type="match status" value="1"/>
</dbReference>
<dbReference type="InterPro" id="IPR043472">
    <property type="entry name" value="Macro_dom-like"/>
</dbReference>
<feature type="binding site" evidence="8">
    <location>
        <position position="348"/>
    </location>
    <ligand>
        <name>Mn(2+)</name>
        <dbReference type="ChEBI" id="CHEBI:29035"/>
        <label>2</label>
    </ligand>
</feature>
<dbReference type="Gene3D" id="3.40.630.10">
    <property type="entry name" value="Zn peptidases"/>
    <property type="match status" value="1"/>
</dbReference>
<comment type="caution">
    <text evidence="10">The sequence shown here is derived from an EMBL/GenBank/DDBJ whole genome shotgun (WGS) entry which is preliminary data.</text>
</comment>
<name>A0ABP7W8A9_9GAMM</name>
<dbReference type="EC" id="3.4.11.10" evidence="8"/>
<dbReference type="InterPro" id="IPR008283">
    <property type="entry name" value="Peptidase_M17_N"/>
</dbReference>
<evidence type="ECO:0000256" key="1">
    <source>
        <dbReference type="ARBA" id="ARBA00000135"/>
    </source>
</evidence>
<feature type="binding site" evidence="8">
    <location>
        <position position="269"/>
    </location>
    <ligand>
        <name>Mn(2+)</name>
        <dbReference type="ChEBI" id="CHEBI:29035"/>
        <label>1</label>
    </ligand>
</feature>
<dbReference type="SUPFAM" id="SSF52949">
    <property type="entry name" value="Macro domain-like"/>
    <property type="match status" value="1"/>
</dbReference>
<keyword evidence="8" id="KW-0963">Cytoplasm</keyword>
<accession>A0ABP7W8A9</accession>
<protein>
    <recommendedName>
        <fullName evidence="8">Probable cytosol aminopeptidase</fullName>
        <ecNumber evidence="8">3.4.11.1</ecNumber>
    </recommendedName>
    <alternativeName>
        <fullName evidence="8">Leucine aminopeptidase</fullName>
        <shortName evidence="8">LAP</shortName>
        <ecNumber evidence="8">3.4.11.10</ecNumber>
    </alternativeName>
    <alternativeName>
        <fullName evidence="8">Leucyl aminopeptidase</fullName>
    </alternativeName>
</protein>
<keyword evidence="11" id="KW-1185">Reference proteome</keyword>
<keyword evidence="6 8" id="KW-0378">Hydrolase</keyword>
<evidence type="ECO:0000256" key="4">
    <source>
        <dbReference type="ARBA" id="ARBA00022438"/>
    </source>
</evidence>
<dbReference type="PANTHER" id="PTHR11963:SF23">
    <property type="entry name" value="CYTOSOL AMINOPEPTIDASE"/>
    <property type="match status" value="1"/>
</dbReference>
<feature type="domain" description="Cytosol aminopeptidase" evidence="9">
    <location>
        <begin position="344"/>
        <end position="351"/>
    </location>
</feature>
<dbReference type="PANTHER" id="PTHR11963">
    <property type="entry name" value="LEUCINE AMINOPEPTIDASE-RELATED"/>
    <property type="match status" value="1"/>
</dbReference>
<keyword evidence="7 8" id="KW-0464">Manganese</keyword>
<sequence>MQISLKPCKDVTTVNTDCLILITDAALSSELAKAVDSASGGVLSQMIKRGDFKAKLAETLYLPSLSGLKARRLLVVGQGDKDKLSDSDFDKIIQASFAAPAAADCKDTSYLLDNISVSDRKPNWQHQRIAQLLVSSSYRYTATVSKPKPALSVRRVTLQGGNTESNRQAIQVGSSIGKGINTACELGDLPGNICTPTYIASEARSLGRKFESVTVSVLDEKKMKQLGMGALLSVSAGSDQPACLIVIEYKGGKKSAQPHVLVGKGVTFDTGGISLKPGAKMDEMKYDMCGAASVVGTMNAIAEMDLKLNVVGIVAAAENMPSGGATKPGDVVTSMSGQTIEILNTDAEGRLVLCDALSYAERFKPASVIDIATLTGACVVALGKHASGLYSNEDSFAQELLEQGRLAQDRAWHMPLWDEYQNQLDSNFADIANIGGPEAGSVTAACFLSRFTKAYRWAHLDIAGAAWIGGANKGATGRPVSLLCHYLMSKVDA</sequence>
<comment type="cofactor">
    <cofactor evidence="8">
        <name>Mn(2+)</name>
        <dbReference type="ChEBI" id="CHEBI:29035"/>
    </cofactor>
    <text evidence="8">Binds 2 manganese ions per subunit.</text>
</comment>
<comment type="similarity">
    <text evidence="3 8">Belongs to the peptidase M17 family.</text>
</comment>
<reference evidence="11" key="1">
    <citation type="journal article" date="2019" name="Int. J. Syst. Evol. Microbiol.">
        <title>The Global Catalogue of Microorganisms (GCM) 10K type strain sequencing project: providing services to taxonomists for standard genome sequencing and annotation.</title>
        <authorList>
            <consortium name="The Broad Institute Genomics Platform"/>
            <consortium name="The Broad Institute Genome Sequencing Center for Infectious Disease"/>
            <person name="Wu L."/>
            <person name="Ma J."/>
        </authorList>
    </citation>
    <scope>NUCLEOTIDE SEQUENCE [LARGE SCALE GENOMIC DNA]</scope>
    <source>
        <strain evidence="11">JCM 17304</strain>
    </source>
</reference>
<keyword evidence="5 8" id="KW-0645">Protease</keyword>
<feature type="binding site" evidence="8">
    <location>
        <position position="269"/>
    </location>
    <ligand>
        <name>Mn(2+)</name>
        <dbReference type="ChEBI" id="CHEBI:29035"/>
        <label>2</label>
    </ligand>
</feature>
<feature type="binding site" evidence="8">
    <location>
        <position position="346"/>
    </location>
    <ligand>
        <name>Mn(2+)</name>
        <dbReference type="ChEBI" id="CHEBI:29035"/>
        <label>1</label>
    </ligand>
</feature>
<comment type="subcellular location">
    <subcellularLocation>
        <location evidence="8">Cytoplasm</location>
    </subcellularLocation>
</comment>
<dbReference type="PROSITE" id="PS00631">
    <property type="entry name" value="CYTOSOL_AP"/>
    <property type="match status" value="1"/>
</dbReference>
<proteinExistence type="inferred from homology"/>
<evidence type="ECO:0000256" key="6">
    <source>
        <dbReference type="ARBA" id="ARBA00022801"/>
    </source>
</evidence>
<dbReference type="EMBL" id="BAABDM010000001">
    <property type="protein sequence ID" value="GAA4083144.1"/>
    <property type="molecule type" value="Genomic_DNA"/>
</dbReference>
<feature type="binding site" evidence="8">
    <location>
        <position position="348"/>
    </location>
    <ligand>
        <name>Mn(2+)</name>
        <dbReference type="ChEBI" id="CHEBI:29035"/>
        <label>1</label>
    </ligand>
</feature>
<dbReference type="InterPro" id="IPR000819">
    <property type="entry name" value="Peptidase_M17_C"/>
</dbReference>
<comment type="function">
    <text evidence="8">Presumably involved in the processing and regular turnover of intracellular proteins. Catalyzes the removal of unsubstituted N-terminal amino acids from various peptides.</text>
</comment>
<comment type="catalytic activity">
    <reaction evidence="1 8">
        <text>Release of an N-terminal amino acid, Xaa-|-Yaa-, in which Xaa is preferably Leu, but may be other amino acids including Pro although not Arg or Lys, and Yaa may be Pro. Amino acid amides and methyl esters are also readily hydrolyzed, but rates on arylamides are exceedingly low.</text>
        <dbReference type="EC" id="3.4.11.1"/>
    </reaction>
</comment>
<evidence type="ECO:0000259" key="9">
    <source>
        <dbReference type="PROSITE" id="PS00631"/>
    </source>
</evidence>
<evidence type="ECO:0000256" key="5">
    <source>
        <dbReference type="ARBA" id="ARBA00022670"/>
    </source>
</evidence>
<keyword evidence="8" id="KW-0479">Metal-binding</keyword>
<dbReference type="PRINTS" id="PR00481">
    <property type="entry name" value="LAMNOPPTDASE"/>
</dbReference>
<dbReference type="InterPro" id="IPR011356">
    <property type="entry name" value="Leucine_aapep/pepB"/>
</dbReference>